<dbReference type="CDD" id="cd00093">
    <property type="entry name" value="HTH_XRE"/>
    <property type="match status" value="1"/>
</dbReference>
<organism evidence="2">
    <name type="scientific">mine drainage metagenome</name>
    <dbReference type="NCBI Taxonomy" id="410659"/>
    <lineage>
        <taxon>unclassified sequences</taxon>
        <taxon>metagenomes</taxon>
        <taxon>ecological metagenomes</taxon>
    </lineage>
</organism>
<accession>T0Y1G8</accession>
<name>T0Y1G8_9ZZZZ</name>
<evidence type="ECO:0000313" key="3">
    <source>
        <dbReference type="EMBL" id="EQD64256.1"/>
    </source>
</evidence>
<comment type="caution">
    <text evidence="2">The sequence shown here is derived from an EMBL/GenBank/DDBJ whole genome shotgun (WGS) entry which is preliminary data.</text>
</comment>
<dbReference type="InterPro" id="IPR001387">
    <property type="entry name" value="Cro/C1-type_HTH"/>
</dbReference>
<evidence type="ECO:0000313" key="2">
    <source>
        <dbReference type="EMBL" id="EQD26858.1"/>
    </source>
</evidence>
<feature type="domain" description="HTH cro/C1-type" evidence="1">
    <location>
        <begin position="23"/>
        <end position="77"/>
    </location>
</feature>
<dbReference type="EMBL" id="AUZZ01011274">
    <property type="protein sequence ID" value="EQD26858.1"/>
    <property type="molecule type" value="Genomic_DNA"/>
</dbReference>
<dbReference type="Pfam" id="PF13443">
    <property type="entry name" value="HTH_26"/>
    <property type="match status" value="1"/>
</dbReference>
<dbReference type="SUPFAM" id="SSF47413">
    <property type="entry name" value="lambda repressor-like DNA-binding domains"/>
    <property type="match status" value="1"/>
</dbReference>
<reference evidence="2" key="1">
    <citation type="submission" date="2013-08" db="EMBL/GenBank/DDBJ databases">
        <authorList>
            <person name="Mendez C."/>
            <person name="Richter M."/>
            <person name="Ferrer M."/>
            <person name="Sanchez J."/>
        </authorList>
    </citation>
    <scope>NUCLEOTIDE SEQUENCE</scope>
</reference>
<dbReference type="PROSITE" id="PS50943">
    <property type="entry name" value="HTH_CROC1"/>
    <property type="match status" value="1"/>
</dbReference>
<reference evidence="2" key="2">
    <citation type="journal article" date="2014" name="ISME J.">
        <title>Microbial stratification in low pH oxic and suboxic macroscopic growths along an acid mine drainage.</title>
        <authorList>
            <person name="Mendez-Garcia C."/>
            <person name="Mesa V."/>
            <person name="Sprenger R.R."/>
            <person name="Richter M."/>
            <person name="Diez M.S."/>
            <person name="Solano J."/>
            <person name="Bargiela R."/>
            <person name="Golyshina O.V."/>
            <person name="Manteca A."/>
            <person name="Ramos J.L."/>
            <person name="Gallego J.R."/>
            <person name="Llorente I."/>
            <person name="Martins Dos Santos V.A."/>
            <person name="Jensen O.N."/>
            <person name="Pelaez A.I."/>
            <person name="Sanchez J."/>
            <person name="Ferrer M."/>
        </authorList>
    </citation>
    <scope>NUCLEOTIDE SEQUENCE</scope>
</reference>
<dbReference type="InterPro" id="IPR010982">
    <property type="entry name" value="Lambda_DNA-bd_dom_sf"/>
</dbReference>
<gene>
    <name evidence="3" type="ORF">B1B_06638</name>
    <name evidence="2" type="ORF">B2A_15485</name>
</gene>
<dbReference type="GO" id="GO:0003677">
    <property type="term" value="F:DNA binding"/>
    <property type="evidence" value="ECO:0007669"/>
    <property type="project" value="InterPro"/>
</dbReference>
<protein>
    <submittedName>
        <fullName evidence="2">Transcriptional regulator, XRE family</fullName>
    </submittedName>
</protein>
<dbReference type="EMBL" id="AUZY01004207">
    <property type="protein sequence ID" value="EQD64256.1"/>
    <property type="molecule type" value="Genomic_DNA"/>
</dbReference>
<dbReference type="AlphaFoldDB" id="T0Y1G8"/>
<proteinExistence type="predicted"/>
<sequence>MLTRIITIHYMLRFKLKERIADKEFRDKKRIQLQEIAIAIGLNRMTLSKIANQHGANVQTAVLDKLCTYFECRIEELVEHLPDDQRDIVG</sequence>
<dbReference type="Gene3D" id="1.10.260.40">
    <property type="entry name" value="lambda repressor-like DNA-binding domains"/>
    <property type="match status" value="1"/>
</dbReference>
<evidence type="ECO:0000259" key="1">
    <source>
        <dbReference type="PROSITE" id="PS50943"/>
    </source>
</evidence>